<dbReference type="Gene3D" id="3.10.290.10">
    <property type="entry name" value="RNA-binding S4 domain"/>
    <property type="match status" value="1"/>
</dbReference>
<dbReference type="SUPFAM" id="SSF55174">
    <property type="entry name" value="Alpha-L RNA-binding motif"/>
    <property type="match status" value="1"/>
</dbReference>
<dbReference type="Gene3D" id="1.10.240.10">
    <property type="entry name" value="Tyrosyl-Transfer RNA Synthetase"/>
    <property type="match status" value="1"/>
</dbReference>
<dbReference type="NCBIfam" id="TIGR00234">
    <property type="entry name" value="tyrS"/>
    <property type="match status" value="1"/>
</dbReference>
<dbReference type="InterPro" id="IPR036986">
    <property type="entry name" value="S4_RNA-bd_sf"/>
</dbReference>
<comment type="caution">
    <text evidence="12">The sequence shown here is derived from an EMBL/GenBank/DDBJ whole genome shotgun (WGS) entry which is preliminary data.</text>
</comment>
<evidence type="ECO:0000256" key="1">
    <source>
        <dbReference type="ARBA" id="ARBA00013160"/>
    </source>
</evidence>
<evidence type="ECO:0000313" key="12">
    <source>
        <dbReference type="EMBL" id="OGD87232.1"/>
    </source>
</evidence>
<dbReference type="SMART" id="SM00363">
    <property type="entry name" value="S4"/>
    <property type="match status" value="1"/>
</dbReference>
<dbReference type="PRINTS" id="PR01040">
    <property type="entry name" value="TRNASYNTHTYR"/>
</dbReference>
<dbReference type="EMBL" id="MFAZ01000018">
    <property type="protein sequence ID" value="OGD87232.1"/>
    <property type="molecule type" value="Genomic_DNA"/>
</dbReference>
<name>A0A1F5G5S9_9BACT</name>
<keyword evidence="3 10" id="KW-0547">Nucleotide-binding</keyword>
<sequence length="388" mass="43396">MDKIDELLNRGVDGVLPSKSELEKVLRSGKKLKVYQGFDPTSPELHIGHLIGLRKLRQWQELGHHVIFLIGDFTGRIGDPSGKDETRPSLTKDEVDKNAQTYKEQAAKILDFDGKNPVSLMFNSSWSDKMSLHDFFTIAARVTFQQLIERDLYQKRLKENKDLSLVEMLYPLMQGYDSVAMDVDVEVGGRDQLFNMMMGRHLMQKLKGKNKFVLTTQLLIDKEGRKVGKTTGNAVAIADSPDQIFGAIMSFPDEVIIKGLECLTDVKMEKIESIEKQIKGGKNPLEFKKLLAFEVVKQLSDDKSAQIAQKQFESIHQKGILPADTQTTVTAAPLINVLINIAGSKSQAKRLLEQNAIEIDGEVVSNGNINLKSGQIIKVGKKTFVKVE</sequence>
<dbReference type="GO" id="GO:0006437">
    <property type="term" value="P:tyrosyl-tRNA aminoacylation"/>
    <property type="evidence" value="ECO:0007669"/>
    <property type="project" value="UniProtKB-UniRule"/>
</dbReference>
<dbReference type="InterPro" id="IPR002305">
    <property type="entry name" value="aa-tRNA-synth_Ic"/>
</dbReference>
<dbReference type="Gene3D" id="3.40.50.620">
    <property type="entry name" value="HUPs"/>
    <property type="match status" value="1"/>
</dbReference>
<comment type="catalytic activity">
    <reaction evidence="7">
        <text>tRNA(Tyr) + L-tyrosine + ATP = L-tyrosyl-tRNA(Tyr) + AMP + diphosphate + H(+)</text>
        <dbReference type="Rhea" id="RHEA:10220"/>
        <dbReference type="Rhea" id="RHEA-COMP:9706"/>
        <dbReference type="Rhea" id="RHEA-COMP:9707"/>
        <dbReference type="ChEBI" id="CHEBI:15378"/>
        <dbReference type="ChEBI" id="CHEBI:30616"/>
        <dbReference type="ChEBI" id="CHEBI:33019"/>
        <dbReference type="ChEBI" id="CHEBI:58315"/>
        <dbReference type="ChEBI" id="CHEBI:78442"/>
        <dbReference type="ChEBI" id="CHEBI:78536"/>
        <dbReference type="ChEBI" id="CHEBI:456215"/>
        <dbReference type="EC" id="6.1.1.1"/>
    </reaction>
</comment>
<dbReference type="GO" id="GO:0003723">
    <property type="term" value="F:RNA binding"/>
    <property type="evidence" value="ECO:0007669"/>
    <property type="project" value="UniProtKB-KW"/>
</dbReference>
<gene>
    <name evidence="12" type="ORF">A2870_03735</name>
</gene>
<evidence type="ECO:0000256" key="5">
    <source>
        <dbReference type="ARBA" id="ARBA00022917"/>
    </source>
</evidence>
<protein>
    <recommendedName>
        <fullName evidence="1 8">Tyrosine--tRNA ligase</fullName>
        <ecNumber evidence="1 8">6.1.1.1</ecNumber>
    </recommendedName>
</protein>
<dbReference type="CDD" id="cd00165">
    <property type="entry name" value="S4"/>
    <property type="match status" value="1"/>
</dbReference>
<dbReference type="InterPro" id="IPR024088">
    <property type="entry name" value="Tyr-tRNA-ligase_bac-type"/>
</dbReference>
<dbReference type="PANTHER" id="PTHR11766">
    <property type="entry name" value="TYROSYL-TRNA SYNTHETASE"/>
    <property type="match status" value="1"/>
</dbReference>
<comment type="similarity">
    <text evidence="10">Belongs to the class-I aminoacyl-tRNA synthetase family.</text>
</comment>
<dbReference type="PANTHER" id="PTHR11766:SF1">
    <property type="entry name" value="TYROSINE--TRNA LIGASE"/>
    <property type="match status" value="1"/>
</dbReference>
<keyword evidence="4 10" id="KW-0067">ATP-binding</keyword>
<organism evidence="12 13">
    <name type="scientific">Candidatus Curtissbacteria bacterium RIFCSPHIGHO2_01_FULL_41_11</name>
    <dbReference type="NCBI Taxonomy" id="1797711"/>
    <lineage>
        <taxon>Bacteria</taxon>
        <taxon>Candidatus Curtissiibacteriota</taxon>
    </lineage>
</organism>
<keyword evidence="2 10" id="KW-0436">Ligase</keyword>
<dbReference type="GO" id="GO:0004831">
    <property type="term" value="F:tyrosine-tRNA ligase activity"/>
    <property type="evidence" value="ECO:0007669"/>
    <property type="project" value="UniProtKB-UniRule"/>
</dbReference>
<dbReference type="CDD" id="cd00805">
    <property type="entry name" value="TyrRS_core"/>
    <property type="match status" value="1"/>
</dbReference>
<accession>A0A1F5G5S9</accession>
<dbReference type="GO" id="GO:0005524">
    <property type="term" value="F:ATP binding"/>
    <property type="evidence" value="ECO:0007669"/>
    <property type="project" value="UniProtKB-KW"/>
</dbReference>
<dbReference type="SUPFAM" id="SSF52374">
    <property type="entry name" value="Nucleotidylyl transferase"/>
    <property type="match status" value="1"/>
</dbReference>
<dbReference type="EC" id="6.1.1.1" evidence="1 8"/>
<reference evidence="12 13" key="1">
    <citation type="journal article" date="2016" name="Nat. Commun.">
        <title>Thousands of microbial genomes shed light on interconnected biogeochemical processes in an aquifer system.</title>
        <authorList>
            <person name="Anantharaman K."/>
            <person name="Brown C.T."/>
            <person name="Hug L.A."/>
            <person name="Sharon I."/>
            <person name="Castelle C.J."/>
            <person name="Probst A.J."/>
            <person name="Thomas B.C."/>
            <person name="Singh A."/>
            <person name="Wilkins M.J."/>
            <person name="Karaoz U."/>
            <person name="Brodie E.L."/>
            <person name="Williams K.H."/>
            <person name="Hubbard S.S."/>
            <person name="Banfield J.F."/>
        </authorList>
    </citation>
    <scope>NUCLEOTIDE SEQUENCE [LARGE SCALE GENOMIC DNA]</scope>
</reference>
<evidence type="ECO:0000256" key="7">
    <source>
        <dbReference type="ARBA" id="ARBA00048248"/>
    </source>
</evidence>
<dbReference type="STRING" id="1797711.A2870_03735"/>
<keyword evidence="9" id="KW-0694">RNA-binding</keyword>
<feature type="domain" description="RNA-binding S4" evidence="11">
    <location>
        <begin position="332"/>
        <end position="386"/>
    </location>
</feature>
<evidence type="ECO:0000256" key="4">
    <source>
        <dbReference type="ARBA" id="ARBA00022840"/>
    </source>
</evidence>
<evidence type="ECO:0000256" key="3">
    <source>
        <dbReference type="ARBA" id="ARBA00022741"/>
    </source>
</evidence>
<dbReference type="InterPro" id="IPR002942">
    <property type="entry name" value="S4_RNA-bd"/>
</dbReference>
<dbReference type="Proteomes" id="UP000179102">
    <property type="component" value="Unassembled WGS sequence"/>
</dbReference>
<evidence type="ECO:0000256" key="6">
    <source>
        <dbReference type="ARBA" id="ARBA00023146"/>
    </source>
</evidence>
<evidence type="ECO:0000256" key="2">
    <source>
        <dbReference type="ARBA" id="ARBA00022598"/>
    </source>
</evidence>
<dbReference type="Pfam" id="PF00579">
    <property type="entry name" value="tRNA-synt_1b"/>
    <property type="match status" value="1"/>
</dbReference>
<dbReference type="AlphaFoldDB" id="A0A1F5G5S9"/>
<evidence type="ECO:0000256" key="9">
    <source>
        <dbReference type="PROSITE-ProRule" id="PRU00182"/>
    </source>
</evidence>
<evidence type="ECO:0000259" key="11">
    <source>
        <dbReference type="SMART" id="SM00363"/>
    </source>
</evidence>
<evidence type="ECO:0000313" key="13">
    <source>
        <dbReference type="Proteomes" id="UP000179102"/>
    </source>
</evidence>
<dbReference type="InterPro" id="IPR014729">
    <property type="entry name" value="Rossmann-like_a/b/a_fold"/>
</dbReference>
<evidence type="ECO:0000256" key="8">
    <source>
        <dbReference type="NCBIfam" id="TIGR00234"/>
    </source>
</evidence>
<dbReference type="PROSITE" id="PS00178">
    <property type="entry name" value="AA_TRNA_LIGASE_I"/>
    <property type="match status" value="1"/>
</dbReference>
<keyword evidence="6 10" id="KW-0030">Aminoacyl-tRNA synthetase</keyword>
<dbReference type="InterPro" id="IPR001412">
    <property type="entry name" value="aa-tRNA-synth_I_CS"/>
</dbReference>
<evidence type="ECO:0000256" key="10">
    <source>
        <dbReference type="RuleBase" id="RU363036"/>
    </source>
</evidence>
<dbReference type="GO" id="GO:0005829">
    <property type="term" value="C:cytosol"/>
    <property type="evidence" value="ECO:0007669"/>
    <property type="project" value="TreeGrafter"/>
</dbReference>
<proteinExistence type="inferred from homology"/>
<dbReference type="InterPro" id="IPR002307">
    <property type="entry name" value="Tyr-tRNA-ligase"/>
</dbReference>
<keyword evidence="5 10" id="KW-0648">Protein biosynthesis</keyword>
<dbReference type="PROSITE" id="PS50889">
    <property type="entry name" value="S4"/>
    <property type="match status" value="1"/>
</dbReference>